<dbReference type="GO" id="GO:0007186">
    <property type="term" value="P:G protein-coupled receptor signaling pathway"/>
    <property type="evidence" value="ECO:0007669"/>
    <property type="project" value="TreeGrafter"/>
</dbReference>
<organism evidence="7 8">
    <name type="scientific">Aedes aegypti</name>
    <name type="common">Yellowfever mosquito</name>
    <name type="synonym">Culex aegypti</name>
    <dbReference type="NCBI Taxonomy" id="7159"/>
    <lineage>
        <taxon>Eukaryota</taxon>
        <taxon>Metazoa</taxon>
        <taxon>Ecdysozoa</taxon>
        <taxon>Arthropoda</taxon>
        <taxon>Hexapoda</taxon>
        <taxon>Insecta</taxon>
        <taxon>Pterygota</taxon>
        <taxon>Neoptera</taxon>
        <taxon>Endopterygota</taxon>
        <taxon>Diptera</taxon>
        <taxon>Nematocera</taxon>
        <taxon>Culicoidea</taxon>
        <taxon>Culicidae</taxon>
        <taxon>Culicinae</taxon>
        <taxon>Aedini</taxon>
        <taxon>Aedes</taxon>
        <taxon>Stegomyia</taxon>
    </lineage>
</organism>
<dbReference type="eggNOG" id="KOG0598">
    <property type="taxonomic scope" value="Eukaryota"/>
</dbReference>
<evidence type="ECO:0000256" key="3">
    <source>
        <dbReference type="ARBA" id="ARBA00022741"/>
    </source>
</evidence>
<evidence type="ECO:0000259" key="6">
    <source>
        <dbReference type="PROSITE" id="PS50011"/>
    </source>
</evidence>
<dbReference type="InterPro" id="IPR011009">
    <property type="entry name" value="Kinase-like_dom_sf"/>
</dbReference>
<dbReference type="PROSITE" id="PS50011">
    <property type="entry name" value="PROTEIN_KINASE_DOM"/>
    <property type="match status" value="1"/>
</dbReference>
<dbReference type="AlphaFoldDB" id="Q17DI3"/>
<dbReference type="EMBL" id="CH477295">
    <property type="protein sequence ID" value="EAT44401.1"/>
    <property type="molecule type" value="Genomic_DNA"/>
</dbReference>
<dbReference type="InterPro" id="IPR000719">
    <property type="entry name" value="Prot_kinase_dom"/>
</dbReference>
<dbReference type="Pfam" id="PF07714">
    <property type="entry name" value="PK_Tyr_Ser-Thr"/>
    <property type="match status" value="1"/>
</dbReference>
<dbReference type="PANTHER" id="PTHR24355">
    <property type="entry name" value="G PROTEIN-COUPLED RECEPTOR KINASE/RIBOSOMAL PROTEIN S6 KINASE"/>
    <property type="match status" value="1"/>
</dbReference>
<dbReference type="SUPFAM" id="SSF56112">
    <property type="entry name" value="Protein kinase-like (PK-like)"/>
    <property type="match status" value="1"/>
</dbReference>
<dbReference type="PANTHER" id="PTHR24355:SF30">
    <property type="entry name" value="SERINE_THREONINE-PROTEIN KINASE 32B ISOFORM X1"/>
    <property type="match status" value="1"/>
</dbReference>
<sequence length="79" mass="9097">MVVCRDKCHIERVEVIDANHEEDLFMVCDLLAGGDLRYHLNHQVEFSEASVALLVCEIGSALDYLQKQRVVHRLVIKFD</sequence>
<feature type="domain" description="Protein kinase" evidence="6">
    <location>
        <begin position="1"/>
        <end position="79"/>
    </location>
</feature>
<dbReference type="PaxDb" id="7159-AAEL004204-PA"/>
<evidence type="ECO:0000256" key="5">
    <source>
        <dbReference type="ARBA" id="ARBA00022840"/>
    </source>
</evidence>
<dbReference type="GO" id="GO:0005524">
    <property type="term" value="F:ATP binding"/>
    <property type="evidence" value="ECO:0007669"/>
    <property type="project" value="UniProtKB-KW"/>
</dbReference>
<dbReference type="InterPro" id="IPR001245">
    <property type="entry name" value="Ser-Thr/Tyr_kinase_cat_dom"/>
</dbReference>
<evidence type="ECO:0000256" key="1">
    <source>
        <dbReference type="ARBA" id="ARBA00022527"/>
    </source>
</evidence>
<reference evidence="7" key="1">
    <citation type="submission" date="2005-10" db="EMBL/GenBank/DDBJ databases">
        <authorList>
            <person name="Loftus B.J."/>
            <person name="Nene V.M."/>
            <person name="Hannick L.I."/>
            <person name="Bidwell S."/>
            <person name="Haas B."/>
            <person name="Amedeo P."/>
            <person name="Orvis J."/>
            <person name="Wortman J.R."/>
            <person name="White O.R."/>
            <person name="Salzberg S."/>
            <person name="Shumway M."/>
            <person name="Koo H."/>
            <person name="Zhao Y."/>
            <person name="Holmes M."/>
            <person name="Miller J."/>
            <person name="Schatz M."/>
            <person name="Pop M."/>
            <person name="Pai G."/>
            <person name="Utterback T."/>
            <person name="Rogers Y.-H."/>
            <person name="Kravitz S."/>
            <person name="Fraser C.M."/>
        </authorList>
    </citation>
    <scope>NUCLEOTIDE SEQUENCE</scope>
    <source>
        <strain evidence="7">Liverpool</strain>
    </source>
</reference>
<evidence type="ECO:0000256" key="2">
    <source>
        <dbReference type="ARBA" id="ARBA00022679"/>
    </source>
</evidence>
<reference evidence="7" key="3">
    <citation type="submission" date="2012-09" db="EMBL/GenBank/DDBJ databases">
        <authorList>
            <consortium name="VectorBase"/>
        </authorList>
    </citation>
    <scope>NUCLEOTIDE SEQUENCE</scope>
    <source>
        <strain evidence="7">Liverpool</strain>
    </source>
</reference>
<name>Q17DI3_AEDAE</name>
<dbReference type="Proteomes" id="UP000682892">
    <property type="component" value="Chromosome 3"/>
</dbReference>
<evidence type="ECO:0000313" key="7">
    <source>
        <dbReference type="EMBL" id="EAT44401.1"/>
    </source>
</evidence>
<evidence type="ECO:0000313" key="8">
    <source>
        <dbReference type="Proteomes" id="UP000682892"/>
    </source>
</evidence>
<dbReference type="GO" id="GO:0009966">
    <property type="term" value="P:regulation of signal transduction"/>
    <property type="evidence" value="ECO:0007669"/>
    <property type="project" value="TreeGrafter"/>
</dbReference>
<accession>Q17DI3</accession>
<dbReference type="GO" id="GO:0004703">
    <property type="term" value="F:G protein-coupled receptor kinase activity"/>
    <property type="evidence" value="ECO:0007669"/>
    <property type="project" value="TreeGrafter"/>
</dbReference>
<dbReference type="GO" id="GO:0001664">
    <property type="term" value="F:G protein-coupled receptor binding"/>
    <property type="evidence" value="ECO:0007669"/>
    <property type="project" value="TreeGrafter"/>
</dbReference>
<protein>
    <submittedName>
        <fullName evidence="7">AAEL004204-PA</fullName>
    </submittedName>
</protein>
<keyword evidence="1" id="KW-0723">Serine/threonine-protein kinase</keyword>
<proteinExistence type="predicted"/>
<dbReference type="HOGENOM" id="CLU_2607937_0_0_1"/>
<dbReference type="Gene3D" id="3.30.200.20">
    <property type="entry name" value="Phosphorylase Kinase, domain 1"/>
    <property type="match status" value="1"/>
</dbReference>
<dbReference type="STRING" id="7159.Q17DI3"/>
<keyword evidence="4" id="KW-0418">Kinase</keyword>
<dbReference type="Gene3D" id="1.10.510.10">
    <property type="entry name" value="Transferase(Phosphotransferase) domain 1"/>
    <property type="match status" value="1"/>
</dbReference>
<gene>
    <name evidence="7" type="ORF">AaeL_AAEL004204</name>
</gene>
<keyword evidence="2" id="KW-0808">Transferase</keyword>
<evidence type="ECO:0000256" key="4">
    <source>
        <dbReference type="ARBA" id="ARBA00022777"/>
    </source>
</evidence>
<keyword evidence="3" id="KW-0547">Nucleotide-binding</keyword>
<keyword evidence="5" id="KW-0067">ATP-binding</keyword>
<reference evidence="7" key="2">
    <citation type="journal article" date="2007" name="Science">
        <title>Genome sequence of Aedes aegypti, a major arbovirus vector.</title>
        <authorList>
            <person name="Nene V."/>
            <person name="Wortman J.R."/>
            <person name="Lawson D."/>
            <person name="Haas B."/>
            <person name="Kodira C."/>
            <person name="Tu Z.J."/>
            <person name="Loftus B."/>
            <person name="Xi Z."/>
            <person name="Megy K."/>
            <person name="Grabherr M."/>
            <person name="Ren Q."/>
            <person name="Zdobnov E.M."/>
            <person name="Lobo N.F."/>
            <person name="Campbell K.S."/>
            <person name="Brown S.E."/>
            <person name="Bonaldo M.F."/>
            <person name="Zhu J."/>
            <person name="Sinkins S.P."/>
            <person name="Hogenkamp D.G."/>
            <person name="Amedeo P."/>
            <person name="Arensburger P."/>
            <person name="Atkinson P.W."/>
            <person name="Bidwell S."/>
            <person name="Biedler J."/>
            <person name="Birney E."/>
            <person name="Bruggner R.V."/>
            <person name="Costas J."/>
            <person name="Coy M.R."/>
            <person name="Crabtree J."/>
            <person name="Crawford M."/>
            <person name="Debruyn B."/>
            <person name="Decaprio D."/>
            <person name="Eiglmeier K."/>
            <person name="Eisenstadt E."/>
            <person name="El-Dorry H."/>
            <person name="Gelbart W.M."/>
            <person name="Gomes S.L."/>
            <person name="Hammond M."/>
            <person name="Hannick L.I."/>
            <person name="Hogan J.R."/>
            <person name="Holmes M.H."/>
            <person name="Jaffe D."/>
            <person name="Johnston J.S."/>
            <person name="Kennedy R.C."/>
            <person name="Koo H."/>
            <person name="Kravitz S."/>
            <person name="Kriventseva E.V."/>
            <person name="Kulp D."/>
            <person name="Labutti K."/>
            <person name="Lee E."/>
            <person name="Li S."/>
            <person name="Lovin D.D."/>
            <person name="Mao C."/>
            <person name="Mauceli E."/>
            <person name="Menck C.F."/>
            <person name="Miller J.R."/>
            <person name="Montgomery P."/>
            <person name="Mori A."/>
            <person name="Nascimento A.L."/>
            <person name="Naveira H.F."/>
            <person name="Nusbaum C."/>
            <person name="O'leary S."/>
            <person name="Orvis J."/>
            <person name="Pertea M."/>
            <person name="Quesneville H."/>
            <person name="Reidenbach K.R."/>
            <person name="Rogers Y.H."/>
            <person name="Roth C.W."/>
            <person name="Schneider J.R."/>
            <person name="Schatz M."/>
            <person name="Shumway M."/>
            <person name="Stanke M."/>
            <person name="Stinson E.O."/>
            <person name="Tubio J.M."/>
            <person name="Vanzee J.P."/>
            <person name="Verjovski-Almeida S."/>
            <person name="Werner D."/>
            <person name="White O."/>
            <person name="Wyder S."/>
            <person name="Zeng Q."/>
            <person name="Zhao Q."/>
            <person name="Zhao Y."/>
            <person name="Hill C.A."/>
            <person name="Raikhel A.S."/>
            <person name="Soares M.B."/>
            <person name="Knudson D.L."/>
            <person name="Lee N.H."/>
            <person name="Galagan J."/>
            <person name="Salzberg S.L."/>
            <person name="Paulsen I.T."/>
            <person name="Dimopoulos G."/>
            <person name="Collins F.H."/>
            <person name="Birren B."/>
            <person name="Fraser-Liggett C.M."/>
            <person name="Severson D.W."/>
        </authorList>
    </citation>
    <scope>NUCLEOTIDE SEQUENCE [LARGE SCALE GENOMIC DNA]</scope>
    <source>
        <strain evidence="7">Liverpool</strain>
    </source>
</reference>
<dbReference type="PhylomeDB" id="Q17DI3"/>